<protein>
    <submittedName>
        <fullName evidence="1">Uncharacterized protein</fullName>
    </submittedName>
</protein>
<gene>
    <name evidence="1" type="ORF">S01H1_48460</name>
</gene>
<feature type="non-terminal residue" evidence="1">
    <location>
        <position position="1"/>
    </location>
</feature>
<evidence type="ECO:0000313" key="1">
    <source>
        <dbReference type="EMBL" id="GAG27966.1"/>
    </source>
</evidence>
<dbReference type="AlphaFoldDB" id="X0XT03"/>
<proteinExistence type="predicted"/>
<reference evidence="1" key="1">
    <citation type="journal article" date="2014" name="Front. Microbiol.">
        <title>High frequency of phylogenetically diverse reductive dehalogenase-homologous genes in deep subseafloor sedimentary metagenomes.</title>
        <authorList>
            <person name="Kawai M."/>
            <person name="Futagami T."/>
            <person name="Toyoda A."/>
            <person name="Takaki Y."/>
            <person name="Nishi S."/>
            <person name="Hori S."/>
            <person name="Arai W."/>
            <person name="Tsubouchi T."/>
            <person name="Morono Y."/>
            <person name="Uchiyama I."/>
            <person name="Ito T."/>
            <person name="Fujiyama A."/>
            <person name="Inagaki F."/>
            <person name="Takami H."/>
        </authorList>
    </citation>
    <scope>NUCLEOTIDE SEQUENCE</scope>
    <source>
        <strain evidence="1">Expedition CK06-06</strain>
    </source>
</reference>
<sequence>ILVVLIVGFIIGWGNIAPWLSGDNVDKIAQACASACTMQSVYDFCTKQRELKASDLPVDADGKAQKSITKSCNFFSTYKNKDGNTYGIEECLGLCDSVEPLQTCVELEGTLLTLTEEITDCSDTTTEIPSSDTTTTEICCKTIPE</sequence>
<name>X0XT03_9ZZZZ</name>
<accession>X0XT03</accession>
<organism evidence="1">
    <name type="scientific">marine sediment metagenome</name>
    <dbReference type="NCBI Taxonomy" id="412755"/>
    <lineage>
        <taxon>unclassified sequences</taxon>
        <taxon>metagenomes</taxon>
        <taxon>ecological metagenomes</taxon>
    </lineage>
</organism>
<comment type="caution">
    <text evidence="1">The sequence shown here is derived from an EMBL/GenBank/DDBJ whole genome shotgun (WGS) entry which is preliminary data.</text>
</comment>
<dbReference type="EMBL" id="BARS01031119">
    <property type="protein sequence ID" value="GAG27966.1"/>
    <property type="molecule type" value="Genomic_DNA"/>
</dbReference>